<dbReference type="InterPro" id="IPR002909">
    <property type="entry name" value="IPT_dom"/>
</dbReference>
<keyword evidence="4" id="KW-1185">Reference proteome</keyword>
<dbReference type="InterPro" id="IPR013783">
    <property type="entry name" value="Ig-like_fold"/>
</dbReference>
<dbReference type="SUPFAM" id="SSF81296">
    <property type="entry name" value="E set domains"/>
    <property type="match status" value="1"/>
</dbReference>
<feature type="domain" description="IPT/TIG" evidence="2">
    <location>
        <begin position="106"/>
        <end position="173"/>
    </location>
</feature>
<reference evidence="3 4" key="1">
    <citation type="submission" date="2021-01" db="EMBL/GenBank/DDBJ databases">
        <title>Whole genome shotgun sequence of Actinoplanes humidus NBRC 14915.</title>
        <authorList>
            <person name="Komaki H."/>
            <person name="Tamura T."/>
        </authorList>
    </citation>
    <scope>NUCLEOTIDE SEQUENCE [LARGE SCALE GENOMIC DNA]</scope>
    <source>
        <strain evidence="3 4">NBRC 14915</strain>
    </source>
</reference>
<evidence type="ECO:0000313" key="3">
    <source>
        <dbReference type="EMBL" id="GIE23648.1"/>
    </source>
</evidence>
<evidence type="ECO:0000313" key="4">
    <source>
        <dbReference type="Proteomes" id="UP000603200"/>
    </source>
</evidence>
<feature type="region of interest" description="Disordered" evidence="1">
    <location>
        <begin position="151"/>
        <end position="180"/>
    </location>
</feature>
<feature type="region of interest" description="Disordered" evidence="1">
    <location>
        <begin position="104"/>
        <end position="124"/>
    </location>
</feature>
<dbReference type="EMBL" id="BOMN01000093">
    <property type="protein sequence ID" value="GIE23648.1"/>
    <property type="molecule type" value="Genomic_DNA"/>
</dbReference>
<dbReference type="Proteomes" id="UP000603200">
    <property type="component" value="Unassembled WGS sequence"/>
</dbReference>
<gene>
    <name evidence="3" type="ORF">Ahu01nite_067500</name>
</gene>
<sequence>MATTFIFSVLAQPGDPISLEGLTPAQFAALNPADLIGSTPNPPTGTPTSYDVLVRAQTPAAATDIGKNLVVLLGTLITAVSSFYFGSRSATAAAAEMAKQIPSARPQISQVDPARGPESGGTPVTLTGAGFTGAVAVAFGSRTADTITVESDTEISTVSPAGTGTVELPIPAQGENPPGV</sequence>
<accession>A0ABQ3ZZ05</accession>
<dbReference type="InterPro" id="IPR014756">
    <property type="entry name" value="Ig_E-set"/>
</dbReference>
<proteinExistence type="predicted"/>
<feature type="compositionally biased region" description="Polar residues" evidence="1">
    <location>
        <begin position="151"/>
        <end position="162"/>
    </location>
</feature>
<protein>
    <recommendedName>
        <fullName evidence="2">IPT/TIG domain-containing protein</fullName>
    </recommendedName>
</protein>
<evidence type="ECO:0000256" key="1">
    <source>
        <dbReference type="SAM" id="MobiDB-lite"/>
    </source>
</evidence>
<dbReference type="Pfam" id="PF01833">
    <property type="entry name" value="TIG"/>
    <property type="match status" value="1"/>
</dbReference>
<organism evidence="3 4">
    <name type="scientific">Winogradskya humida</name>
    <dbReference type="NCBI Taxonomy" id="113566"/>
    <lineage>
        <taxon>Bacteria</taxon>
        <taxon>Bacillati</taxon>
        <taxon>Actinomycetota</taxon>
        <taxon>Actinomycetes</taxon>
        <taxon>Micromonosporales</taxon>
        <taxon>Micromonosporaceae</taxon>
        <taxon>Winogradskya</taxon>
    </lineage>
</organism>
<comment type="caution">
    <text evidence="3">The sequence shown here is derived from an EMBL/GenBank/DDBJ whole genome shotgun (WGS) entry which is preliminary data.</text>
</comment>
<name>A0ABQ3ZZ05_9ACTN</name>
<evidence type="ECO:0000259" key="2">
    <source>
        <dbReference type="Pfam" id="PF01833"/>
    </source>
</evidence>
<dbReference type="Gene3D" id="2.60.40.10">
    <property type="entry name" value="Immunoglobulins"/>
    <property type="match status" value="1"/>
</dbReference>
<dbReference type="RefSeq" id="WP_203840703.1">
    <property type="nucleotide sequence ID" value="NZ_BAAATV010000013.1"/>
</dbReference>